<name>A0A2T5MHG5_9GAMM</name>
<evidence type="ECO:0000259" key="1">
    <source>
        <dbReference type="PROSITE" id="PS50404"/>
    </source>
</evidence>
<comment type="caution">
    <text evidence="2">The sequence shown here is derived from an EMBL/GenBank/DDBJ whole genome shotgun (WGS) entry which is preliminary data.</text>
</comment>
<dbReference type="Gene3D" id="1.20.1050.10">
    <property type="match status" value="1"/>
</dbReference>
<dbReference type="PANTHER" id="PTHR43968">
    <property type="match status" value="1"/>
</dbReference>
<dbReference type="Pfam" id="PF13409">
    <property type="entry name" value="GST_N_2"/>
    <property type="match status" value="1"/>
</dbReference>
<gene>
    <name evidence="2" type="ORF">CJD38_04930</name>
</gene>
<organism evidence="2 3">
    <name type="scientific">Stenotrophobium rhamnosiphilum</name>
    <dbReference type="NCBI Taxonomy" id="2029166"/>
    <lineage>
        <taxon>Bacteria</taxon>
        <taxon>Pseudomonadati</taxon>
        <taxon>Pseudomonadota</taxon>
        <taxon>Gammaproteobacteria</taxon>
        <taxon>Nevskiales</taxon>
        <taxon>Nevskiaceae</taxon>
        <taxon>Stenotrophobium</taxon>
    </lineage>
</organism>
<accession>A0A2T5MHG5</accession>
<sequence>MKMKLYGSKTSPFARKVRVVAVELGLSDLIEEILTDPFSPPPEFLAANPLSRIPTLVTEKGEALPDSELIIEYLQTRGHSGVQSLPRGTKRWAALRRARIADGITTAAVAMLFEKRRPESIIYTAFLDRQAEIILRSVGTLSLEVDALSLDTPSIVEISTAVALSYLDFRLPYIDWRKDHEALVAWHEKFSQRPSMIDTQPPAA</sequence>
<dbReference type="Proteomes" id="UP000244248">
    <property type="component" value="Unassembled WGS sequence"/>
</dbReference>
<dbReference type="Gene3D" id="3.40.30.10">
    <property type="entry name" value="Glutaredoxin"/>
    <property type="match status" value="1"/>
</dbReference>
<dbReference type="CDD" id="cd03205">
    <property type="entry name" value="GST_C_6"/>
    <property type="match status" value="1"/>
</dbReference>
<dbReference type="InterPro" id="IPR004045">
    <property type="entry name" value="Glutathione_S-Trfase_N"/>
</dbReference>
<dbReference type="GO" id="GO:0016740">
    <property type="term" value="F:transferase activity"/>
    <property type="evidence" value="ECO:0007669"/>
    <property type="project" value="UniProtKB-KW"/>
</dbReference>
<dbReference type="InterPro" id="IPR036249">
    <property type="entry name" value="Thioredoxin-like_sf"/>
</dbReference>
<keyword evidence="2" id="KW-0808">Transferase</keyword>
<dbReference type="SUPFAM" id="SSF47616">
    <property type="entry name" value="GST C-terminal domain-like"/>
    <property type="match status" value="1"/>
</dbReference>
<keyword evidence="3" id="KW-1185">Reference proteome</keyword>
<proteinExistence type="predicted"/>
<evidence type="ECO:0000313" key="3">
    <source>
        <dbReference type="Proteomes" id="UP000244248"/>
    </source>
</evidence>
<dbReference type="Pfam" id="PF13410">
    <property type="entry name" value="GST_C_2"/>
    <property type="match status" value="1"/>
</dbReference>
<reference evidence="2 3" key="1">
    <citation type="submission" date="2018-04" db="EMBL/GenBank/DDBJ databases">
        <title>Novel species isolated from glacier.</title>
        <authorList>
            <person name="Liu Q."/>
            <person name="Xin Y.-H."/>
        </authorList>
    </citation>
    <scope>NUCLEOTIDE SEQUENCE [LARGE SCALE GENOMIC DNA]</scope>
    <source>
        <strain evidence="2 3">GT1R17</strain>
    </source>
</reference>
<evidence type="ECO:0000313" key="2">
    <source>
        <dbReference type="EMBL" id="PTU32026.1"/>
    </source>
</evidence>
<dbReference type="EMBL" id="QANS01000002">
    <property type="protein sequence ID" value="PTU32026.1"/>
    <property type="molecule type" value="Genomic_DNA"/>
</dbReference>
<dbReference type="InterPro" id="IPR036282">
    <property type="entry name" value="Glutathione-S-Trfase_C_sf"/>
</dbReference>
<dbReference type="AlphaFoldDB" id="A0A2T5MHG5"/>
<dbReference type="PANTHER" id="PTHR43968:SF6">
    <property type="entry name" value="GLUTATHIONE S-TRANSFERASE OMEGA"/>
    <property type="match status" value="1"/>
</dbReference>
<dbReference type="OrthoDB" id="8634103at2"/>
<dbReference type="InterPro" id="IPR050983">
    <property type="entry name" value="GST_Omega/HSP26"/>
</dbReference>
<protein>
    <submittedName>
        <fullName evidence="2">Glutathione S-transferase</fullName>
    </submittedName>
</protein>
<feature type="domain" description="GST N-terminal" evidence="1">
    <location>
        <begin position="1"/>
        <end position="82"/>
    </location>
</feature>
<dbReference type="GO" id="GO:0005737">
    <property type="term" value="C:cytoplasm"/>
    <property type="evidence" value="ECO:0007669"/>
    <property type="project" value="TreeGrafter"/>
</dbReference>
<dbReference type="PROSITE" id="PS50404">
    <property type="entry name" value="GST_NTER"/>
    <property type="match status" value="1"/>
</dbReference>
<dbReference type="RefSeq" id="WP_107939217.1">
    <property type="nucleotide sequence ID" value="NZ_QANS01000002.1"/>
</dbReference>
<dbReference type="SUPFAM" id="SSF52833">
    <property type="entry name" value="Thioredoxin-like"/>
    <property type="match status" value="1"/>
</dbReference>